<keyword evidence="5" id="KW-1185">Reference proteome</keyword>
<feature type="compositionally biased region" description="Pro residues" evidence="1">
    <location>
        <begin position="1"/>
        <end position="11"/>
    </location>
</feature>
<feature type="compositionally biased region" description="Gly residues" evidence="1">
    <location>
        <begin position="295"/>
        <end position="308"/>
    </location>
</feature>
<keyword evidence="2" id="KW-1133">Transmembrane helix</keyword>
<proteinExistence type="predicted"/>
<feature type="compositionally biased region" description="Acidic residues" evidence="1">
    <location>
        <begin position="219"/>
        <end position="251"/>
    </location>
</feature>
<keyword evidence="2" id="KW-0812">Transmembrane</keyword>
<evidence type="ECO:0000256" key="1">
    <source>
        <dbReference type="SAM" id="MobiDB-lite"/>
    </source>
</evidence>
<feature type="region of interest" description="Disordered" evidence="1">
    <location>
        <begin position="1"/>
        <end position="20"/>
    </location>
</feature>
<protein>
    <recommendedName>
        <fullName evidence="3">LppM domain-containing protein</fullName>
    </recommendedName>
</protein>
<keyword evidence="2" id="KW-0472">Membrane</keyword>
<reference evidence="4" key="2">
    <citation type="submission" date="2024-02" db="EMBL/GenBank/DDBJ databases">
        <authorList>
            <person name="Prathaban M."/>
            <person name="Mythili R."/>
            <person name="Sharmila Devi N."/>
            <person name="Sobanaa M."/>
            <person name="Prathiviraj R."/>
            <person name="Selvin J."/>
        </authorList>
    </citation>
    <scope>NUCLEOTIDE SEQUENCE</scope>
    <source>
        <strain evidence="4">MP1014</strain>
    </source>
</reference>
<feature type="region of interest" description="Disordered" evidence="1">
    <location>
        <begin position="80"/>
        <end position="106"/>
    </location>
</feature>
<feature type="transmembrane region" description="Helical" evidence="2">
    <location>
        <begin position="261"/>
        <end position="283"/>
    </location>
</feature>
<feature type="compositionally biased region" description="Low complexity" evidence="1">
    <location>
        <begin position="309"/>
        <end position="321"/>
    </location>
</feature>
<dbReference type="EMBL" id="JBAGLP010000118">
    <property type="protein sequence ID" value="MEG3616282.1"/>
    <property type="molecule type" value="Genomic_DNA"/>
</dbReference>
<evidence type="ECO:0000313" key="5">
    <source>
        <dbReference type="Proteomes" id="UP001310387"/>
    </source>
</evidence>
<accession>A0ABU7ZA82</accession>
<evidence type="ECO:0000259" key="3">
    <source>
        <dbReference type="Pfam" id="PF21946"/>
    </source>
</evidence>
<sequence length="342" mass="35523">MPATLAPPPSAPDRRRPRPRVRRAATAVLAAVGLLALSGCMKVDWDMTLSEDDTASGTVIMGISDEFAESLGMDPQELWDMSNEGEDSLTEDLPEGSTEQPWSDGEYTGVEVGFVDQPISEMSGEGSDDLSITRDGDEYVVDGVFDLSQDAQDMEDMGGELPEGLLDSFDMRIAVTFPGAISETTGEVDGNTVVWTPSVGEVTEVYARGSAVSGGAAAPEDEATTSEEEATDEPTAEATDEESAAADDMADTAAEDDAGGFPWWIVGLVLGLAVLGVVVALVVRNNRTPGPPGAGAPGSGPAPYGGGAVPPSYAQPQQQAPPVVPPQQPYQDPDGTPPTPPR</sequence>
<reference evidence="4" key="1">
    <citation type="journal article" date="2024" name="Antonie Van Leeuwenhoek">
        <title>Isoptericola haloaureus sp. nov., a dimorphic actinobacterium isolated from mangrove sediments of southeast India, implicating biosaline agricultural significance through nitrogen fixation and salt tolerance genes.</title>
        <authorList>
            <person name="Prathaban M."/>
            <person name="Prathiviraj R."/>
            <person name="Ravichandran M."/>
            <person name="Natarajan S.D."/>
            <person name="Sobanaa M."/>
            <person name="Hari Krishna Kumar S."/>
            <person name="Chandrasekar V."/>
            <person name="Selvin J."/>
        </authorList>
    </citation>
    <scope>NUCLEOTIDE SEQUENCE</scope>
    <source>
        <strain evidence="4">MP1014</strain>
    </source>
</reference>
<feature type="domain" description="LppM" evidence="3">
    <location>
        <begin position="42"/>
        <end position="210"/>
    </location>
</feature>
<feature type="compositionally biased region" description="Acidic residues" evidence="1">
    <location>
        <begin position="83"/>
        <end position="94"/>
    </location>
</feature>
<dbReference type="Proteomes" id="UP001310387">
    <property type="component" value="Unassembled WGS sequence"/>
</dbReference>
<evidence type="ECO:0000313" key="4">
    <source>
        <dbReference type="EMBL" id="MEG3616282.1"/>
    </source>
</evidence>
<organism evidence="4 5">
    <name type="scientific">Isoptericola haloaureus</name>
    <dbReference type="NCBI Taxonomy" id="1542902"/>
    <lineage>
        <taxon>Bacteria</taxon>
        <taxon>Bacillati</taxon>
        <taxon>Actinomycetota</taxon>
        <taxon>Actinomycetes</taxon>
        <taxon>Micrococcales</taxon>
        <taxon>Promicromonosporaceae</taxon>
        <taxon>Isoptericola</taxon>
    </lineage>
</organism>
<dbReference type="InterPro" id="IPR053807">
    <property type="entry name" value="LppM"/>
</dbReference>
<dbReference type="Pfam" id="PF21946">
    <property type="entry name" value="LppM"/>
    <property type="match status" value="1"/>
</dbReference>
<feature type="region of interest" description="Disordered" evidence="1">
    <location>
        <begin position="210"/>
        <end position="251"/>
    </location>
</feature>
<feature type="region of interest" description="Disordered" evidence="1">
    <location>
        <begin position="288"/>
        <end position="342"/>
    </location>
</feature>
<gene>
    <name evidence="4" type="ORF">V5O49_14215</name>
</gene>
<dbReference type="RefSeq" id="WP_332902771.1">
    <property type="nucleotide sequence ID" value="NZ_JBAGLP010000118.1"/>
</dbReference>
<evidence type="ECO:0000256" key="2">
    <source>
        <dbReference type="SAM" id="Phobius"/>
    </source>
</evidence>
<comment type="caution">
    <text evidence="4">The sequence shown here is derived from an EMBL/GenBank/DDBJ whole genome shotgun (WGS) entry which is preliminary data.</text>
</comment>
<name>A0ABU7ZA82_9MICO</name>